<feature type="binding site" evidence="11">
    <location>
        <position position="534"/>
    </location>
    <ligand>
        <name>Zn(2+)</name>
        <dbReference type="ChEBI" id="CHEBI:29105"/>
        <label>2</label>
    </ligand>
</feature>
<proteinExistence type="inferred from homology"/>
<dbReference type="InterPro" id="IPR005259">
    <property type="entry name" value="PriA"/>
</dbReference>
<evidence type="ECO:0000256" key="4">
    <source>
        <dbReference type="ARBA" id="ARBA00022741"/>
    </source>
</evidence>
<evidence type="ECO:0000256" key="2">
    <source>
        <dbReference type="ARBA" id="ARBA00022705"/>
    </source>
</evidence>
<evidence type="ECO:0000259" key="13">
    <source>
        <dbReference type="PROSITE" id="PS51194"/>
    </source>
</evidence>
<dbReference type="InterPro" id="IPR042115">
    <property type="entry name" value="PriA_3primeBD_sf"/>
</dbReference>
<comment type="function">
    <text evidence="11">Initiates the restart of stalled replication forks, which reloads the replicative helicase on sites other than the origin of replication. Recognizes and binds to abandoned replication forks and remodels them to uncover a helicase loading site. Promotes assembly of the primosome at these replication forks.</text>
</comment>
<dbReference type="InterPro" id="IPR041222">
    <property type="entry name" value="PriA_3primeBD"/>
</dbReference>
<dbReference type="Pfam" id="PF00271">
    <property type="entry name" value="Helicase_C"/>
    <property type="match status" value="1"/>
</dbReference>
<dbReference type="InterPro" id="IPR011545">
    <property type="entry name" value="DEAD/DEAH_box_helicase_dom"/>
</dbReference>
<dbReference type="InterPro" id="IPR001650">
    <property type="entry name" value="Helicase_C-like"/>
</dbReference>
<dbReference type="Pfam" id="PF17764">
    <property type="entry name" value="PriA_3primeBD"/>
    <property type="match status" value="1"/>
</dbReference>
<feature type="domain" description="Helicase C-terminal" evidence="13">
    <location>
        <begin position="542"/>
        <end position="696"/>
    </location>
</feature>
<dbReference type="InterPro" id="IPR040498">
    <property type="entry name" value="PriA_CRR"/>
</dbReference>
<dbReference type="InterPro" id="IPR027417">
    <property type="entry name" value="P-loop_NTPase"/>
</dbReference>
<keyword evidence="8 11" id="KW-0067">ATP-binding</keyword>
<keyword evidence="1 11" id="KW-0639">Primosome</keyword>
<keyword evidence="9 11" id="KW-0238">DNA-binding</keyword>
<evidence type="ECO:0000256" key="11">
    <source>
        <dbReference type="HAMAP-Rule" id="MF_00983"/>
    </source>
</evidence>
<dbReference type="NCBIfam" id="NF004066">
    <property type="entry name" value="PRK05580.1-3"/>
    <property type="match status" value="1"/>
</dbReference>
<sequence length="801" mass="91759">MTLFAEVIVDVPTMQTDQPFTYIVPESLTDVIEVGMRVEVPFGGGNRHIQGFVTDLKQTSKYPEKLKYIIRLLDLSPVLNQELLALADYMKETTYAFKITCLQTMLPSVMKAEYQKKIVLKDPRHPVKDEYFPQGDEMDWQEAEKKGILNQLKKLRKENIVELRYVVKNKNKVKKIRYVNSQLTTNNTEEFYQKINKQASRQKQLFELLRKNDHQPTAFYTKQGVPSTVLKEGEKRGWLSFEDVEAYRDPYQGRTFKKTTALTLNEEQQQAVNLVLTSENKAKNDVFLLEGITGSGKTEIYLQTIAAVMAKQKTAIMLVPEIALTPQMVERFKSRLGDAVAVLHSGLSQGERYDEWRKIERGEAQVVVGARSAIFAPLENIGVIIVDEEHETSYKQDEAPRYHARDLAIWRGEYHHCPVVLGSATPSLESRARAQKNIYQLLLLRKRADPAANLPSIEVVDLKEEYERKNTSNFSEDLQEKIADRLAKKEQSVLMLNRRGYSSFVMCRDCGYVLPCPNCDISLTLHMDTKTMRCHYCGHEERIPQHCPECGSNKIRYYGTGTQKVQEELQALFPEARILRMDVDTTRRKGAHERILQKFGAQEADILLGTQMIAKGLDYPNITLVGVLNADTALNLPDFRANERTFQLLTQVSGRAGRAEKQGEVVIQTFNPEHHAIVLAQQQDYESFYEQEMFLRHQSGYSPYYFTVKITCSHQEEQMAAKQIFKIAQLINTGLSAKSIVLGPTPSAIARVKNRYQYQMIIKYKKEPALSQLLKQILNESQKVQQKGLYVAIDNEPINFI</sequence>
<dbReference type="InterPro" id="IPR014001">
    <property type="entry name" value="Helicase_ATP-bd"/>
</dbReference>
<evidence type="ECO:0000259" key="12">
    <source>
        <dbReference type="PROSITE" id="PS51192"/>
    </source>
</evidence>
<dbReference type="NCBIfam" id="TIGR00595">
    <property type="entry name" value="priA"/>
    <property type="match status" value="1"/>
</dbReference>
<comment type="cofactor">
    <cofactor evidence="11">
        <name>Zn(2+)</name>
        <dbReference type="ChEBI" id="CHEBI:29105"/>
    </cofactor>
    <text evidence="11">Binds 2 zinc ions per subunit.</text>
</comment>
<feature type="domain" description="Helicase ATP-binding" evidence="12">
    <location>
        <begin position="278"/>
        <end position="444"/>
    </location>
</feature>
<dbReference type="HAMAP" id="MF_00983">
    <property type="entry name" value="PriA"/>
    <property type="match status" value="1"/>
</dbReference>
<dbReference type="Pfam" id="PF18319">
    <property type="entry name" value="Zn_ribbon_PriA"/>
    <property type="match status" value="1"/>
</dbReference>
<dbReference type="SMART" id="SM00487">
    <property type="entry name" value="DEXDc"/>
    <property type="match status" value="1"/>
</dbReference>
<keyword evidence="7 11" id="KW-0862">Zinc</keyword>
<comment type="similarity">
    <text evidence="11">Belongs to the helicase family. PriA subfamily.</text>
</comment>
<evidence type="ECO:0000256" key="1">
    <source>
        <dbReference type="ARBA" id="ARBA00022515"/>
    </source>
</evidence>
<dbReference type="SMART" id="SM00490">
    <property type="entry name" value="HELICc"/>
    <property type="match status" value="1"/>
</dbReference>
<dbReference type="CDD" id="cd18804">
    <property type="entry name" value="SF2_C_priA"/>
    <property type="match status" value="1"/>
</dbReference>
<dbReference type="PROSITE" id="PS51194">
    <property type="entry name" value="HELICASE_CTER"/>
    <property type="match status" value="1"/>
</dbReference>
<feature type="binding site" evidence="11">
    <location>
        <position position="547"/>
    </location>
    <ligand>
        <name>Zn(2+)</name>
        <dbReference type="ChEBI" id="CHEBI:29105"/>
        <label>1</label>
    </ligand>
</feature>
<feature type="binding site" evidence="11">
    <location>
        <position position="550"/>
    </location>
    <ligand>
        <name>Zn(2+)</name>
        <dbReference type="ChEBI" id="CHEBI:29105"/>
        <label>1</label>
    </ligand>
</feature>
<dbReference type="Proteomes" id="UP000268310">
    <property type="component" value="Chromosome"/>
</dbReference>
<accession>A0ABM7A867</accession>
<evidence type="ECO:0000256" key="7">
    <source>
        <dbReference type="ARBA" id="ARBA00022833"/>
    </source>
</evidence>
<comment type="catalytic activity">
    <reaction evidence="11">
        <text>ATP + H2O = ADP + phosphate + H(+)</text>
        <dbReference type="Rhea" id="RHEA:13065"/>
        <dbReference type="ChEBI" id="CHEBI:15377"/>
        <dbReference type="ChEBI" id="CHEBI:15378"/>
        <dbReference type="ChEBI" id="CHEBI:30616"/>
        <dbReference type="ChEBI" id="CHEBI:43474"/>
        <dbReference type="ChEBI" id="CHEBI:456216"/>
        <dbReference type="EC" id="5.6.2.4"/>
    </reaction>
</comment>
<evidence type="ECO:0000256" key="6">
    <source>
        <dbReference type="ARBA" id="ARBA00022806"/>
    </source>
</evidence>
<organism evidence="14 15">
    <name type="scientific">Tetragenococcus osmophilus</name>
    <dbReference type="NCBI Taxonomy" id="526944"/>
    <lineage>
        <taxon>Bacteria</taxon>
        <taxon>Bacillati</taxon>
        <taxon>Bacillota</taxon>
        <taxon>Bacilli</taxon>
        <taxon>Lactobacillales</taxon>
        <taxon>Enterococcaceae</taxon>
        <taxon>Tetragenococcus</taxon>
    </lineage>
</organism>
<comment type="catalytic activity">
    <reaction evidence="11">
        <text>Couples ATP hydrolysis with the unwinding of duplex DNA by translocating in the 3'-5' direction.</text>
        <dbReference type="EC" id="5.6.2.4"/>
    </reaction>
</comment>
<dbReference type="PROSITE" id="PS51192">
    <property type="entry name" value="HELICASE_ATP_BIND_1"/>
    <property type="match status" value="1"/>
</dbReference>
<dbReference type="Gene3D" id="3.40.1440.60">
    <property type="entry name" value="PriA, 3(prime) DNA-binding domain"/>
    <property type="match status" value="1"/>
</dbReference>
<dbReference type="PANTHER" id="PTHR30580">
    <property type="entry name" value="PRIMOSOMAL PROTEIN N"/>
    <property type="match status" value="1"/>
</dbReference>
<dbReference type="SUPFAM" id="SSF52540">
    <property type="entry name" value="P-loop containing nucleoside triphosphate hydrolases"/>
    <property type="match status" value="2"/>
</dbReference>
<dbReference type="EMBL" id="CP027783">
    <property type="protein sequence ID" value="AYW47630.1"/>
    <property type="molecule type" value="Genomic_DNA"/>
</dbReference>
<keyword evidence="2 11" id="KW-0235">DNA replication</keyword>
<comment type="subunit">
    <text evidence="11">Component of the replication restart primosome.</text>
</comment>
<evidence type="ECO:0000256" key="8">
    <source>
        <dbReference type="ARBA" id="ARBA00022840"/>
    </source>
</evidence>
<keyword evidence="5 11" id="KW-0378">Hydrolase</keyword>
<dbReference type="Gene3D" id="3.40.50.300">
    <property type="entry name" value="P-loop containing nucleotide triphosphate hydrolases"/>
    <property type="match status" value="2"/>
</dbReference>
<dbReference type="EC" id="5.6.2.4" evidence="11"/>
<dbReference type="InterPro" id="IPR041236">
    <property type="entry name" value="PriA_C"/>
</dbReference>
<dbReference type="Pfam" id="PF00270">
    <property type="entry name" value="DEAD"/>
    <property type="match status" value="1"/>
</dbReference>
<feature type="binding site" evidence="11">
    <location>
        <position position="507"/>
    </location>
    <ligand>
        <name>Zn(2+)</name>
        <dbReference type="ChEBI" id="CHEBI:29105"/>
        <label>1</label>
    </ligand>
</feature>
<keyword evidence="10 11" id="KW-0413">Isomerase</keyword>
<evidence type="ECO:0000256" key="3">
    <source>
        <dbReference type="ARBA" id="ARBA00022723"/>
    </source>
</evidence>
<evidence type="ECO:0000256" key="10">
    <source>
        <dbReference type="ARBA" id="ARBA00023235"/>
    </source>
</evidence>
<feature type="binding site" evidence="11">
    <location>
        <position position="537"/>
    </location>
    <ligand>
        <name>Zn(2+)</name>
        <dbReference type="ChEBI" id="CHEBI:29105"/>
        <label>2</label>
    </ligand>
</feature>
<dbReference type="Pfam" id="PF18074">
    <property type="entry name" value="PriA_C"/>
    <property type="match status" value="1"/>
</dbReference>
<keyword evidence="6 11" id="KW-0347">Helicase</keyword>
<gene>
    <name evidence="11" type="primary">priA</name>
    <name evidence="14" type="ORF">C7K38_04090</name>
</gene>
<keyword evidence="3 11" id="KW-0479">Metal-binding</keyword>
<feature type="binding site" evidence="11">
    <location>
        <position position="510"/>
    </location>
    <ligand>
        <name>Zn(2+)</name>
        <dbReference type="ChEBI" id="CHEBI:29105"/>
        <label>1</label>
    </ligand>
</feature>
<evidence type="ECO:0000256" key="5">
    <source>
        <dbReference type="ARBA" id="ARBA00022801"/>
    </source>
</evidence>
<evidence type="ECO:0000313" key="15">
    <source>
        <dbReference type="Proteomes" id="UP000268310"/>
    </source>
</evidence>
<dbReference type="CDD" id="cd17929">
    <property type="entry name" value="DEXHc_priA"/>
    <property type="match status" value="1"/>
</dbReference>
<feature type="binding site" evidence="11">
    <location>
        <position position="519"/>
    </location>
    <ligand>
        <name>Zn(2+)</name>
        <dbReference type="ChEBI" id="CHEBI:29105"/>
        <label>2</label>
    </ligand>
</feature>
<evidence type="ECO:0000256" key="9">
    <source>
        <dbReference type="ARBA" id="ARBA00023125"/>
    </source>
</evidence>
<keyword evidence="4 11" id="KW-0547">Nucleotide-binding</keyword>
<evidence type="ECO:0000313" key="14">
    <source>
        <dbReference type="EMBL" id="AYW47630.1"/>
    </source>
</evidence>
<protein>
    <recommendedName>
        <fullName evidence="11">Replication restart protein PriA</fullName>
    </recommendedName>
    <alternativeName>
        <fullName evidence="11">ATP-dependent DNA helicase PriA</fullName>
        <ecNumber evidence="11">5.6.2.4</ecNumber>
    </alternativeName>
    <alternativeName>
        <fullName evidence="11">DNA 3'-5' helicase PriA</fullName>
    </alternativeName>
</protein>
<dbReference type="RefSeq" id="WP_123934918.1">
    <property type="nucleotide sequence ID" value="NZ_CP027783.1"/>
</dbReference>
<name>A0ABM7A867_9ENTE</name>
<feature type="binding site" evidence="11">
    <location>
        <position position="516"/>
    </location>
    <ligand>
        <name>Zn(2+)</name>
        <dbReference type="ChEBI" id="CHEBI:29105"/>
        <label>2</label>
    </ligand>
</feature>
<dbReference type="PANTHER" id="PTHR30580:SF0">
    <property type="entry name" value="PRIMOSOMAL PROTEIN N"/>
    <property type="match status" value="1"/>
</dbReference>
<reference evidence="14 15" key="1">
    <citation type="journal article" date="2012" name="Int. J. Syst. Evol. Microbiol.">
        <title>Characterization of Tetragenococcus strains from sugar thick juice reveals a novel species, Tetragenococcus osmophilus sp. nov., and divides Tetragenococcus halophilus into two subspecies, T. halophilus subsp. halophilus subsp. nov. and T. halophilus subsp. flandriensis subsp. nov.</title>
        <authorList>
            <person name="Juste A."/>
            <person name="Van Trappen S."/>
            <person name="Verreth C."/>
            <person name="Cleenwerck I."/>
            <person name="De Vos P."/>
            <person name="Lievens B."/>
            <person name="Willems K.A."/>
        </authorList>
    </citation>
    <scope>NUCLEOTIDE SEQUENCE [LARGE SCALE GENOMIC DNA]</scope>
    <source>
        <strain evidence="14 15">JCM 31126</strain>
    </source>
</reference>
<keyword evidence="15" id="KW-1185">Reference proteome</keyword>